<protein>
    <recommendedName>
        <fullName evidence="3">DUF600 family protein</fullName>
    </recommendedName>
</protein>
<reference evidence="1 2" key="1">
    <citation type="submission" date="2020-08" db="EMBL/GenBank/DDBJ databases">
        <title>A Genomic Blueprint of the Chicken Gut Microbiome.</title>
        <authorList>
            <person name="Gilroy R."/>
            <person name="Ravi A."/>
            <person name="Getino M."/>
            <person name="Pursley I."/>
            <person name="Horton D.L."/>
            <person name="Alikhan N.-F."/>
            <person name="Baker D."/>
            <person name="Gharbi K."/>
            <person name="Hall N."/>
            <person name="Watson M."/>
            <person name="Adriaenssens E.M."/>
            <person name="Foster-Nyarko E."/>
            <person name="Jarju S."/>
            <person name="Secka A."/>
            <person name="Antonio M."/>
            <person name="Oren A."/>
            <person name="Chaudhuri R."/>
            <person name="La Ragione R.M."/>
            <person name="Hildebrand F."/>
            <person name="Pallen M.J."/>
        </authorList>
    </citation>
    <scope>NUCLEOTIDE SEQUENCE [LARGE SCALE GENOMIC DNA]</scope>
    <source>
        <strain evidence="1 2">Sa2BUA9</strain>
    </source>
</reference>
<keyword evidence="2" id="KW-1185">Reference proteome</keyword>
<dbReference type="EMBL" id="JACSQO010000002">
    <property type="protein sequence ID" value="MBD7943428.1"/>
    <property type="molecule type" value="Genomic_DNA"/>
</dbReference>
<sequence>MGQLVIQVESMSLEEKTLFPIDLSFWEDLWDQYTTQYSEVVIHCWAEEEDAVNELCEKSFEVMNEGLMKVITVNLNDENRLFFRNYSIDPVGGLKWFTMFFNAEGEEELEIGHYGSEIIFSNVDEEKAEEIKGIFPISTDMEYHDDFEE</sequence>
<dbReference type="Proteomes" id="UP000640786">
    <property type="component" value="Unassembled WGS sequence"/>
</dbReference>
<evidence type="ECO:0000313" key="2">
    <source>
        <dbReference type="Proteomes" id="UP000640786"/>
    </source>
</evidence>
<accession>A0ABR8R6L5</accession>
<gene>
    <name evidence="1" type="ORF">H9650_04795</name>
</gene>
<dbReference type="RefSeq" id="WP_154310256.1">
    <property type="nucleotide sequence ID" value="NZ_JACSQO010000002.1"/>
</dbReference>
<proteinExistence type="predicted"/>
<comment type="caution">
    <text evidence="1">The sequence shown here is derived from an EMBL/GenBank/DDBJ whole genome shotgun (WGS) entry which is preliminary data.</text>
</comment>
<organism evidence="1 2">
    <name type="scientific">Psychrobacillus faecigallinarum</name>
    <dbReference type="NCBI Taxonomy" id="2762235"/>
    <lineage>
        <taxon>Bacteria</taxon>
        <taxon>Bacillati</taxon>
        <taxon>Bacillota</taxon>
        <taxon>Bacilli</taxon>
        <taxon>Bacillales</taxon>
        <taxon>Bacillaceae</taxon>
        <taxon>Psychrobacillus</taxon>
    </lineage>
</organism>
<evidence type="ECO:0008006" key="3">
    <source>
        <dbReference type="Google" id="ProtNLM"/>
    </source>
</evidence>
<name>A0ABR8R6L5_9BACI</name>
<evidence type="ECO:0000313" key="1">
    <source>
        <dbReference type="EMBL" id="MBD7943428.1"/>
    </source>
</evidence>